<sequence length="273" mass="29111">MSQREANGPDAVLASTGEAQGQDSGVSALRARIAARQPLGRSVQAALERLIESGALPPGARLNEVALAAQLGVSRGPVREAARALEKDGLVTVILNRGAFVRSLGMEEAAQIYELNAVLFGHAAALLAERLKGRRDGPEAATLRATVARMDHAVEQGALEAFFTDNALFHQQIVGLCGNQPLQAVYLEHTRKLLLLRRRSFDAAGNMRVANAEHHRLLASILAGKAEPARRHAEAHTRAGRARYLAAIAQGNAAAETTDTPHEQHNGKETPCC</sequence>
<dbReference type="InterPro" id="IPR011711">
    <property type="entry name" value="GntR_C"/>
</dbReference>
<dbReference type="GO" id="GO:0003700">
    <property type="term" value="F:DNA-binding transcription factor activity"/>
    <property type="evidence" value="ECO:0007669"/>
    <property type="project" value="InterPro"/>
</dbReference>
<dbReference type="SMART" id="SM00345">
    <property type="entry name" value="HTH_GNTR"/>
    <property type="match status" value="1"/>
</dbReference>
<keyword evidence="2" id="KW-0238">DNA-binding</keyword>
<dbReference type="InterPro" id="IPR000524">
    <property type="entry name" value="Tscrpt_reg_HTH_GntR"/>
</dbReference>
<proteinExistence type="predicted"/>
<dbReference type="SUPFAM" id="SSF48008">
    <property type="entry name" value="GntR ligand-binding domain-like"/>
    <property type="match status" value="1"/>
</dbReference>
<evidence type="ECO:0000256" key="2">
    <source>
        <dbReference type="ARBA" id="ARBA00023125"/>
    </source>
</evidence>
<keyword evidence="1" id="KW-0805">Transcription regulation</keyword>
<evidence type="ECO:0000256" key="3">
    <source>
        <dbReference type="ARBA" id="ARBA00023163"/>
    </source>
</evidence>
<gene>
    <name evidence="6" type="ORF">CR165_06630</name>
</gene>
<dbReference type="SUPFAM" id="SSF46785">
    <property type="entry name" value="Winged helix' DNA-binding domain"/>
    <property type="match status" value="1"/>
</dbReference>
<keyword evidence="3" id="KW-0804">Transcription</keyword>
<dbReference type="InterPro" id="IPR008920">
    <property type="entry name" value="TF_FadR/GntR_C"/>
</dbReference>
<feature type="domain" description="HTH gntR-type" evidence="5">
    <location>
        <begin position="37"/>
        <end position="104"/>
    </location>
</feature>
<evidence type="ECO:0000313" key="6">
    <source>
        <dbReference type="EMBL" id="PWC29612.1"/>
    </source>
</evidence>
<evidence type="ECO:0000259" key="5">
    <source>
        <dbReference type="PROSITE" id="PS50949"/>
    </source>
</evidence>
<dbReference type="Proteomes" id="UP000245048">
    <property type="component" value="Unassembled WGS sequence"/>
</dbReference>
<dbReference type="SMART" id="SM00895">
    <property type="entry name" value="FCD"/>
    <property type="match status" value="1"/>
</dbReference>
<reference evidence="7" key="1">
    <citation type="submission" date="2017-10" db="EMBL/GenBank/DDBJ databases">
        <authorList>
            <person name="Toshchakov S.V."/>
            <person name="Goeva M.A."/>
        </authorList>
    </citation>
    <scope>NUCLEOTIDE SEQUENCE [LARGE SCALE GENOMIC DNA]</scope>
    <source>
        <strain evidence="7">JR1/69-1-13</strain>
    </source>
</reference>
<dbReference type="InterPro" id="IPR036388">
    <property type="entry name" value="WH-like_DNA-bd_sf"/>
</dbReference>
<evidence type="ECO:0000256" key="1">
    <source>
        <dbReference type="ARBA" id="ARBA00023015"/>
    </source>
</evidence>
<accession>A0A2U1V6U7</accession>
<dbReference type="Gene3D" id="1.20.120.530">
    <property type="entry name" value="GntR ligand-binding domain-like"/>
    <property type="match status" value="1"/>
</dbReference>
<dbReference type="Pfam" id="PF07729">
    <property type="entry name" value="FCD"/>
    <property type="match status" value="1"/>
</dbReference>
<keyword evidence="7" id="KW-1185">Reference proteome</keyword>
<dbReference type="Gene3D" id="1.10.10.10">
    <property type="entry name" value="Winged helix-like DNA-binding domain superfamily/Winged helix DNA-binding domain"/>
    <property type="match status" value="1"/>
</dbReference>
<evidence type="ECO:0000313" key="7">
    <source>
        <dbReference type="Proteomes" id="UP000245048"/>
    </source>
</evidence>
<dbReference type="InterPro" id="IPR036390">
    <property type="entry name" value="WH_DNA-bd_sf"/>
</dbReference>
<evidence type="ECO:0000256" key="4">
    <source>
        <dbReference type="SAM" id="MobiDB-lite"/>
    </source>
</evidence>
<feature type="region of interest" description="Disordered" evidence="4">
    <location>
        <begin position="252"/>
        <end position="273"/>
    </location>
</feature>
<organism evidence="6 7">
    <name type="scientific">Teichococcus aestuarii</name>
    <dbReference type="NCBI Taxonomy" id="568898"/>
    <lineage>
        <taxon>Bacteria</taxon>
        <taxon>Pseudomonadati</taxon>
        <taxon>Pseudomonadota</taxon>
        <taxon>Alphaproteobacteria</taxon>
        <taxon>Acetobacterales</taxon>
        <taxon>Roseomonadaceae</taxon>
        <taxon>Roseomonas</taxon>
    </lineage>
</organism>
<dbReference type="OrthoDB" id="9789310at2"/>
<feature type="compositionally biased region" description="Basic and acidic residues" evidence="4">
    <location>
        <begin position="259"/>
        <end position="273"/>
    </location>
</feature>
<dbReference type="CDD" id="cd07377">
    <property type="entry name" value="WHTH_GntR"/>
    <property type="match status" value="1"/>
</dbReference>
<dbReference type="PANTHER" id="PTHR43537:SF5">
    <property type="entry name" value="UXU OPERON TRANSCRIPTIONAL REGULATOR"/>
    <property type="match status" value="1"/>
</dbReference>
<comment type="caution">
    <text evidence="6">The sequence shown here is derived from an EMBL/GenBank/DDBJ whole genome shotgun (WGS) entry which is preliminary data.</text>
</comment>
<dbReference type="AlphaFoldDB" id="A0A2U1V6U7"/>
<name>A0A2U1V6U7_9PROT</name>
<dbReference type="Pfam" id="PF00392">
    <property type="entry name" value="GntR"/>
    <property type="match status" value="1"/>
</dbReference>
<dbReference type="RefSeq" id="WP_109516183.1">
    <property type="nucleotide sequence ID" value="NZ_PDOA01000003.1"/>
</dbReference>
<dbReference type="EMBL" id="PDOA01000003">
    <property type="protein sequence ID" value="PWC29612.1"/>
    <property type="molecule type" value="Genomic_DNA"/>
</dbReference>
<dbReference type="PROSITE" id="PS50949">
    <property type="entry name" value="HTH_GNTR"/>
    <property type="match status" value="1"/>
</dbReference>
<protein>
    <submittedName>
        <fullName evidence="6">GntR family transcriptional regulator</fullName>
    </submittedName>
</protein>
<dbReference type="PANTHER" id="PTHR43537">
    <property type="entry name" value="TRANSCRIPTIONAL REGULATOR, GNTR FAMILY"/>
    <property type="match status" value="1"/>
</dbReference>
<dbReference type="GO" id="GO:0003677">
    <property type="term" value="F:DNA binding"/>
    <property type="evidence" value="ECO:0007669"/>
    <property type="project" value="UniProtKB-KW"/>
</dbReference>